<protein>
    <submittedName>
        <fullName evidence="3">Patellin-1-like isoform X1</fullName>
    </submittedName>
</protein>
<dbReference type="GeneID" id="104599896"/>
<name>A0A1U8A7B4_NELNU</name>
<dbReference type="AlphaFoldDB" id="A0A1U8A7B4"/>
<keyword evidence="2" id="KW-1185">Reference proteome</keyword>
<dbReference type="RefSeq" id="XP_010260939.1">
    <property type="nucleotide sequence ID" value="XM_010262637.2"/>
</dbReference>
<feature type="compositionally biased region" description="Basic and acidic residues" evidence="1">
    <location>
        <begin position="121"/>
        <end position="133"/>
    </location>
</feature>
<organism evidence="2 3">
    <name type="scientific">Nelumbo nucifera</name>
    <name type="common">Sacred lotus</name>
    <dbReference type="NCBI Taxonomy" id="4432"/>
    <lineage>
        <taxon>Eukaryota</taxon>
        <taxon>Viridiplantae</taxon>
        <taxon>Streptophyta</taxon>
        <taxon>Embryophyta</taxon>
        <taxon>Tracheophyta</taxon>
        <taxon>Spermatophyta</taxon>
        <taxon>Magnoliopsida</taxon>
        <taxon>Proteales</taxon>
        <taxon>Nelumbonaceae</taxon>
        <taxon>Nelumbo</taxon>
    </lineage>
</organism>
<feature type="compositionally biased region" description="Basic and acidic residues" evidence="1">
    <location>
        <begin position="101"/>
        <end position="113"/>
    </location>
</feature>
<dbReference type="KEGG" id="nnu:104599896"/>
<accession>A0A1U8A7B4</accession>
<sequence length="210" mass="22559">MGGCASRPKGFKAEFANSGKPVPAADPEKEELCTASEEKTVVEEAARTAEAAQEEKVENAEVDEQSNKHRSLSSLFNEKRGKDSTESGEATQTENVPSEPVKGKDQNMEKTVKETVVNVVDAEKAKSPAEEKATPAVVASETVQTEKPSESAPAEAVKTEKPEKSDEKKTKKENKEGPDKDVKLTEKPSGENIRPQEPVPLESPADVVSA</sequence>
<reference evidence="3" key="1">
    <citation type="submission" date="2025-08" db="UniProtKB">
        <authorList>
            <consortium name="RefSeq"/>
        </authorList>
    </citation>
    <scope>IDENTIFICATION</scope>
</reference>
<evidence type="ECO:0000313" key="2">
    <source>
        <dbReference type="Proteomes" id="UP000189703"/>
    </source>
</evidence>
<evidence type="ECO:0000313" key="3">
    <source>
        <dbReference type="RefSeq" id="XP_010260939.1"/>
    </source>
</evidence>
<dbReference type="InParanoid" id="A0A1U8A7B4"/>
<feature type="compositionally biased region" description="Basic and acidic residues" evidence="1">
    <location>
        <begin position="157"/>
        <end position="189"/>
    </location>
</feature>
<dbReference type="Proteomes" id="UP000189703">
    <property type="component" value="Unplaced"/>
</dbReference>
<proteinExistence type="predicted"/>
<gene>
    <name evidence="3" type="primary">LOC104599896</name>
</gene>
<feature type="compositionally biased region" description="Basic and acidic residues" evidence="1">
    <location>
        <begin position="26"/>
        <end position="59"/>
    </location>
</feature>
<feature type="compositionally biased region" description="Polar residues" evidence="1">
    <location>
        <begin position="87"/>
        <end position="96"/>
    </location>
</feature>
<feature type="region of interest" description="Disordered" evidence="1">
    <location>
        <begin position="1"/>
        <end position="210"/>
    </location>
</feature>
<evidence type="ECO:0000256" key="1">
    <source>
        <dbReference type="SAM" id="MobiDB-lite"/>
    </source>
</evidence>